<dbReference type="RefSeq" id="WP_013527095.1">
    <property type="nucleotide sequence ID" value="NC_014921.1"/>
</dbReference>
<gene>
    <name evidence="1" type="ordered locus">MfeM64YM_0860</name>
</gene>
<proteinExistence type="predicted"/>
<dbReference type="AlphaFoldDB" id="A0AB32XCM0"/>
<sequence length="700" mass="83038">MKKIIKIIRNLSILSPIPMVLNSCSNTDKPKKQEEQEEKKVKEYHVPTSCVDYDKDELKNILEKNTKLVKNVNTNKKEKYIDYDFVYDVIQKWYIEKNGNQLTDVFYFPAFNAISIHPEYTNDNVKLFSSYLFSSKDDLISELNWINNNEEEAKIKYSNRNFKLSEDENLKKIKSEIEKAIELRKNKKDIKKFKKIVMPSNFLTMNSNDNFDWKREFSRISLLNNCEFVFDSKCSSIFFHDRNFGSWELKGRINLSEFNNVKLNYLDNSKDGLSWNKNIYFYLNNFIDEEKDIIVDKNIFNMESYEQFNNVKIRNLYLRNFKYSFNTGGLNLDYLNIAKKLKVKKLIIDKDLSFKTSFKLSLKNTDFEDIEGAEYLIKNLYVPELSGGNSDLFIKLLKNNKIPKSFKIKLKDYSFPPEENDLYVNCLYRLFNLNLDLVDLSDSDPVNILYFGNPKNSQTDNDAFNCYTDKVIYPKKVEKVEGAIAAHRFKNIKFWKNVGFNADNFIYFFDERMNTDDCKTLEFEEFENVSKPFEMLNNAFVLWPNGNKWNKPYVLTIKINNLTASTLNPIYNITLGKEYFDASHYKDILDVNTLNFTFAEKSLMGFKTVRCLNDNFDVFKSLNMTKVNHEGKEKWFFKNHADYFNVPVYEYRRMKYNELSFTFECKDGTYLLKPDEDPYFAKNGEFSSRNYLTYNIQKIK</sequence>
<dbReference type="Proteomes" id="UP000007473">
    <property type="component" value="Chromosome"/>
</dbReference>
<reference evidence="1 2" key="1">
    <citation type="journal article" date="2011" name="J. Bacteriol.">
        <title>Genome sequence of the repetitive-sequence-rich Mycoplasma fermentans strain M64.</title>
        <authorList>
            <person name="Shu H.W."/>
            <person name="Liu T.T."/>
            <person name="Chang H.Y."/>
            <person name="Liu Y.M."/>
            <person name="Wu K.M."/>
            <person name="Shu H.Y."/>
            <person name="Tsai S.F."/>
            <person name="Hsiao K.J."/>
            <person name="Hu W.S."/>
            <person name="Ng W.V."/>
        </authorList>
    </citation>
    <scope>NUCLEOTIDE SEQUENCE [LARGE SCALE GENOMIC DNA]</scope>
    <source>
        <strain evidence="1 2">M64</strain>
    </source>
</reference>
<protein>
    <recommendedName>
        <fullName evidence="3">Lipoprotein</fullName>
    </recommendedName>
</protein>
<dbReference type="KEGG" id="mfm:MfeM64YM_0860"/>
<evidence type="ECO:0000313" key="1">
    <source>
        <dbReference type="EMBL" id="ADV34855.1"/>
    </source>
</evidence>
<organism evidence="1 2">
    <name type="scientific">Mycoplasmopsis fermentans (strain M64)</name>
    <name type="common">Mycoplasma fermentans</name>
    <dbReference type="NCBI Taxonomy" id="943945"/>
    <lineage>
        <taxon>Bacteria</taxon>
        <taxon>Bacillati</taxon>
        <taxon>Mycoplasmatota</taxon>
        <taxon>Mycoplasmoidales</taxon>
        <taxon>Metamycoplasmataceae</taxon>
        <taxon>Mycoplasmopsis</taxon>
    </lineage>
</organism>
<dbReference type="EMBL" id="CP002458">
    <property type="protein sequence ID" value="ADV34855.1"/>
    <property type="molecule type" value="Genomic_DNA"/>
</dbReference>
<name>A0AB32XCM0_MYCFM</name>
<evidence type="ECO:0008006" key="3">
    <source>
        <dbReference type="Google" id="ProtNLM"/>
    </source>
</evidence>
<evidence type="ECO:0000313" key="2">
    <source>
        <dbReference type="Proteomes" id="UP000007473"/>
    </source>
</evidence>
<accession>A0AB32XCM0</accession>